<evidence type="ECO:0000256" key="10">
    <source>
        <dbReference type="ARBA" id="ARBA00023224"/>
    </source>
</evidence>
<feature type="non-terminal residue" evidence="14">
    <location>
        <position position="784"/>
    </location>
</feature>
<evidence type="ECO:0000256" key="5">
    <source>
        <dbReference type="ARBA" id="ARBA00022725"/>
    </source>
</evidence>
<keyword evidence="5" id="KW-0552">Olfaction</keyword>
<comment type="subcellular location">
    <subcellularLocation>
        <location evidence="2">Membrane</location>
        <topology evidence="2">Multi-pass membrane protein</topology>
    </subcellularLocation>
</comment>
<dbReference type="CDD" id="cd15918">
    <property type="entry name" value="7tmA_OR1_7-like"/>
    <property type="match status" value="2"/>
</dbReference>
<evidence type="ECO:0000256" key="3">
    <source>
        <dbReference type="ARBA" id="ARBA00022606"/>
    </source>
</evidence>
<name>A0A8J6AH18_GALPY</name>
<dbReference type="Pfam" id="PF00001">
    <property type="entry name" value="7tm_1"/>
    <property type="match status" value="1"/>
</dbReference>
<keyword evidence="4 11" id="KW-0812">Transmembrane</keyword>
<feature type="transmembrane region" description="Helical" evidence="12">
    <location>
        <begin position="695"/>
        <end position="715"/>
    </location>
</feature>
<keyword evidence="3" id="KW-0716">Sensory transduction</keyword>
<feature type="transmembrane region" description="Helical" evidence="12">
    <location>
        <begin position="735"/>
        <end position="760"/>
    </location>
</feature>
<dbReference type="InterPro" id="IPR017452">
    <property type="entry name" value="GPCR_Rhodpsn_7TM"/>
</dbReference>
<dbReference type="InterPro" id="IPR000276">
    <property type="entry name" value="GPCR_Rhodpsn"/>
</dbReference>
<feature type="transmembrane region" description="Helical" evidence="12">
    <location>
        <begin position="58"/>
        <end position="84"/>
    </location>
</feature>
<protein>
    <submittedName>
        <fullName evidence="14">Olfactory receptor 1G1</fullName>
    </submittedName>
</protein>
<accession>A0A8J6AH18</accession>
<evidence type="ECO:0000256" key="6">
    <source>
        <dbReference type="ARBA" id="ARBA00022989"/>
    </source>
</evidence>
<dbReference type="Gene3D" id="1.20.1070.10">
    <property type="entry name" value="Rhodopsin 7-helix transmembrane proteins"/>
    <property type="match status" value="3"/>
</dbReference>
<dbReference type="InterPro" id="IPR000725">
    <property type="entry name" value="Olfact_rcpt"/>
</dbReference>
<reference evidence="14" key="1">
    <citation type="journal article" date="2021" name="Evol. Appl.">
        <title>The genome of the Pyrenean desman and the effects of bottlenecks and inbreeding on the genomic landscape of an endangered species.</title>
        <authorList>
            <person name="Escoda L."/>
            <person name="Castresana J."/>
        </authorList>
    </citation>
    <scope>NUCLEOTIDE SEQUENCE</scope>
    <source>
        <strain evidence="14">IBE-C5619</strain>
    </source>
</reference>
<feature type="domain" description="G-protein coupled receptors family 1 profile" evidence="13">
    <location>
        <begin position="38"/>
        <end position="287"/>
    </location>
</feature>
<feature type="transmembrane region" description="Helical" evidence="12">
    <location>
        <begin position="625"/>
        <end position="648"/>
    </location>
</feature>
<feature type="transmembrane region" description="Helical" evidence="12">
    <location>
        <begin position="579"/>
        <end position="598"/>
    </location>
</feature>
<comment type="similarity">
    <text evidence="11">Belongs to the G-protein coupled receptor 1 family.</text>
</comment>
<feature type="transmembrane region" description="Helical" evidence="12">
    <location>
        <begin position="447"/>
        <end position="469"/>
    </location>
</feature>
<dbReference type="PROSITE" id="PS50262">
    <property type="entry name" value="G_PROTEIN_RECEP_F1_2"/>
    <property type="match status" value="3"/>
</dbReference>
<evidence type="ECO:0000256" key="7">
    <source>
        <dbReference type="ARBA" id="ARBA00023040"/>
    </source>
</evidence>
<feature type="transmembrane region" description="Helical" evidence="12">
    <location>
        <begin position="96"/>
        <end position="117"/>
    </location>
</feature>
<feature type="domain" description="G-protein coupled receptors family 1 profile" evidence="13">
    <location>
        <begin position="348"/>
        <end position="596"/>
    </location>
</feature>
<dbReference type="AlphaFoldDB" id="A0A8J6AH18"/>
<evidence type="ECO:0000256" key="2">
    <source>
        <dbReference type="ARBA" id="ARBA00004141"/>
    </source>
</evidence>
<keyword evidence="8 12" id="KW-0472">Membrane</keyword>
<gene>
    <name evidence="14" type="ORF">J0S82_012569</name>
</gene>
<feature type="domain" description="G-protein coupled receptors family 1 profile" evidence="13">
    <location>
        <begin position="640"/>
        <end position="784"/>
    </location>
</feature>
<evidence type="ECO:0000256" key="4">
    <source>
        <dbReference type="ARBA" id="ARBA00022692"/>
    </source>
</evidence>
<evidence type="ECO:0000256" key="8">
    <source>
        <dbReference type="ARBA" id="ARBA00023136"/>
    </source>
</evidence>
<dbReference type="PROSITE" id="PS00237">
    <property type="entry name" value="G_PROTEIN_RECEP_F1_1"/>
    <property type="match status" value="2"/>
</dbReference>
<comment type="caution">
    <text evidence="14">The sequence shown here is derived from an EMBL/GenBank/DDBJ whole genome shotgun (WGS) entry which is preliminary data.</text>
</comment>
<evidence type="ECO:0000256" key="12">
    <source>
        <dbReference type="SAM" id="Phobius"/>
    </source>
</evidence>
<proteinExistence type="inferred from homology"/>
<keyword evidence="15" id="KW-1185">Reference proteome</keyword>
<feature type="transmembrane region" description="Helical" evidence="12">
    <location>
        <begin position="239"/>
        <end position="258"/>
    </location>
</feature>
<sequence length="784" mass="88575">TNLTSVSEFFLMGLTKQAEQQEILFGLFLSMYLVTLAGNLLIILAITTDIQLHTPMYFFLANLSLADACFISTTVPKMLANIWIQNQAISYAGCLAQLYFFMPFVMLEAFLLAVMAYDRYVAICHPLHYIMAMSPGLCVLLVSACWIMNALHALLHTLLMNNLNFCADHAIPHFFCDINPLLSLSCTDPFINELVIFTVGGLAGLVCVLSLIVSYTYIFSTILKIPSAQGKRKAFSTCSSHLSVVSLFFGTSFCVYFSPPSTRSAQKGPVASVMYTVVTPMLNPFIYSLRNRDIKYSLRKLIWKVGKMDRGNQSDVSEFLLLGISDNVEQQRVQFWMFLVMYLVTVVGNVLIILAIGSDPRLHTPMYFFLANLSFTDRCFVTNTIPKMLVILQSENKAISHAGCLTQLYFLVSLVALDNLILATMAYDRYVAICRPLHYTTAMSPGLCILFLILCWVFSIAYGLIHILLMTRVNFCGSQKIRYIFCEMYALLRLACSNTEVNHIVLITTGSVVFLAPLGFMIMSYLWIVRAILQIPSVSGKYKAFSTCASHLAVVALFYGTLCMVYLQPLKTYSMKDSVAIVMYAVVTPMMNPFIYSLRNKDMHGALGRLLLGKVFQKNPEEQQVLFWMFLVMYLVTVVGNVLIILAISSDPCLHTPMYFFLANLSFTDLCFVTKQSPKHWRIFSPRTKQSTKQGLYFLVWLVILDNFILTVMAYDLYVEICHPLHYVTVMSPVLLLSLCWVLSALYDLTLTLLMITVTFCGSPKIHYIICEMMFPISNPFIYS</sequence>
<dbReference type="SUPFAM" id="SSF81321">
    <property type="entry name" value="Family A G protein-coupled receptor-like"/>
    <property type="match status" value="3"/>
</dbReference>
<keyword evidence="10 11" id="KW-0807">Transducer</keyword>
<keyword evidence="6 12" id="KW-1133">Transmembrane helix</keyword>
<evidence type="ECO:0000256" key="9">
    <source>
        <dbReference type="ARBA" id="ARBA00023170"/>
    </source>
</evidence>
<feature type="transmembrane region" description="Helical" evidence="12">
    <location>
        <begin position="335"/>
        <end position="357"/>
    </location>
</feature>
<feature type="transmembrane region" description="Helical" evidence="12">
    <location>
        <begin position="194"/>
        <end position="218"/>
    </location>
</feature>
<feature type="transmembrane region" description="Helical" evidence="12">
    <location>
        <begin position="504"/>
        <end position="528"/>
    </location>
</feature>
<dbReference type="Proteomes" id="UP000700334">
    <property type="component" value="Unassembled WGS sequence"/>
</dbReference>
<feature type="transmembrane region" description="Helical" evidence="12">
    <location>
        <begin position="270"/>
        <end position="289"/>
    </location>
</feature>
<keyword evidence="7 11" id="KW-0297">G-protein coupled receptor</keyword>
<comment type="function">
    <text evidence="1">Putative odorant or sperm cell receptor.</text>
</comment>
<evidence type="ECO:0000313" key="14">
    <source>
        <dbReference type="EMBL" id="KAG8517090.1"/>
    </source>
</evidence>
<dbReference type="OrthoDB" id="6151005at2759"/>
<evidence type="ECO:0000313" key="15">
    <source>
        <dbReference type="Proteomes" id="UP000700334"/>
    </source>
</evidence>
<keyword evidence="9 11" id="KW-0675">Receptor</keyword>
<organism evidence="14 15">
    <name type="scientific">Galemys pyrenaicus</name>
    <name type="common">Iberian desman</name>
    <name type="synonym">Pyrenean desman</name>
    <dbReference type="NCBI Taxonomy" id="202257"/>
    <lineage>
        <taxon>Eukaryota</taxon>
        <taxon>Metazoa</taxon>
        <taxon>Chordata</taxon>
        <taxon>Craniata</taxon>
        <taxon>Vertebrata</taxon>
        <taxon>Euteleostomi</taxon>
        <taxon>Mammalia</taxon>
        <taxon>Eutheria</taxon>
        <taxon>Laurasiatheria</taxon>
        <taxon>Eulipotyphla</taxon>
        <taxon>Talpidae</taxon>
        <taxon>Galemys</taxon>
    </lineage>
</organism>
<dbReference type="GO" id="GO:0016020">
    <property type="term" value="C:membrane"/>
    <property type="evidence" value="ECO:0007669"/>
    <property type="project" value="UniProtKB-SubCell"/>
</dbReference>
<feature type="transmembrane region" description="Helical" evidence="12">
    <location>
        <begin position="408"/>
        <end position="427"/>
    </location>
</feature>
<dbReference type="PRINTS" id="PR00245">
    <property type="entry name" value="OLFACTORYR"/>
</dbReference>
<feature type="transmembrane region" description="Helical" evidence="12">
    <location>
        <begin position="23"/>
        <end position="46"/>
    </location>
</feature>
<evidence type="ECO:0000259" key="13">
    <source>
        <dbReference type="PROSITE" id="PS50262"/>
    </source>
</evidence>
<dbReference type="GO" id="GO:0004984">
    <property type="term" value="F:olfactory receptor activity"/>
    <property type="evidence" value="ECO:0007669"/>
    <property type="project" value="InterPro"/>
</dbReference>
<dbReference type="PRINTS" id="PR00237">
    <property type="entry name" value="GPCRRHODOPSN"/>
</dbReference>
<evidence type="ECO:0000256" key="11">
    <source>
        <dbReference type="RuleBase" id="RU000688"/>
    </source>
</evidence>
<dbReference type="EMBL" id="JAGFMF010011660">
    <property type="protein sequence ID" value="KAG8517090.1"/>
    <property type="molecule type" value="Genomic_DNA"/>
</dbReference>
<feature type="transmembrane region" description="Helical" evidence="12">
    <location>
        <begin position="549"/>
        <end position="567"/>
    </location>
</feature>
<dbReference type="Pfam" id="PF13853">
    <property type="entry name" value="7tm_4"/>
    <property type="match status" value="2"/>
</dbReference>
<feature type="transmembrane region" description="Helical" evidence="12">
    <location>
        <begin position="129"/>
        <end position="155"/>
    </location>
</feature>
<feature type="transmembrane region" description="Helical" evidence="12">
    <location>
        <begin position="654"/>
        <end position="674"/>
    </location>
</feature>
<evidence type="ECO:0000256" key="1">
    <source>
        <dbReference type="ARBA" id="ARBA00003929"/>
    </source>
</evidence>
<dbReference type="PANTHER" id="PTHR48001">
    <property type="entry name" value="OLFACTORY RECEPTOR"/>
    <property type="match status" value="1"/>
</dbReference>
<dbReference type="FunFam" id="1.20.1070.10:FF:000009">
    <property type="entry name" value="Olfactory receptor"/>
    <property type="match status" value="2"/>
</dbReference>
<dbReference type="GO" id="GO:0004930">
    <property type="term" value="F:G protein-coupled receptor activity"/>
    <property type="evidence" value="ECO:0007669"/>
    <property type="project" value="UniProtKB-KW"/>
</dbReference>